<dbReference type="InterPro" id="IPR001816">
    <property type="entry name" value="Transl_elong_EFTs/EF1B"/>
</dbReference>
<comment type="subcellular location">
    <subcellularLocation>
        <location evidence="6">Mitochondrion</location>
    </subcellularLocation>
</comment>
<dbReference type="EMBL" id="KZ819607">
    <property type="protein sequence ID" value="PWN31744.1"/>
    <property type="molecule type" value="Genomic_DNA"/>
</dbReference>
<evidence type="ECO:0000256" key="2">
    <source>
        <dbReference type="ARBA" id="ARBA00022768"/>
    </source>
</evidence>
<keyword evidence="10" id="KW-1185">Reference proteome</keyword>
<dbReference type="GO" id="GO:0005739">
    <property type="term" value="C:mitochondrion"/>
    <property type="evidence" value="ECO:0007669"/>
    <property type="project" value="UniProtKB-SubCell"/>
</dbReference>
<evidence type="ECO:0000313" key="10">
    <source>
        <dbReference type="Proteomes" id="UP000245771"/>
    </source>
</evidence>
<keyword evidence="4" id="KW-0809">Transit peptide</keyword>
<dbReference type="Gene3D" id="3.30.479.20">
    <property type="entry name" value="Elongation factor Ts, dimerisation domain"/>
    <property type="match status" value="2"/>
</dbReference>
<dbReference type="InterPro" id="IPR009060">
    <property type="entry name" value="UBA-like_sf"/>
</dbReference>
<dbReference type="Pfam" id="PF00889">
    <property type="entry name" value="EF_TS"/>
    <property type="match status" value="1"/>
</dbReference>
<dbReference type="Proteomes" id="UP000245771">
    <property type="component" value="Unassembled WGS sequence"/>
</dbReference>
<keyword evidence="2 6" id="KW-0251">Elongation factor</keyword>
<dbReference type="SUPFAM" id="SSF54713">
    <property type="entry name" value="Elongation factor Ts (EF-Ts), dimerisation domain"/>
    <property type="match status" value="1"/>
</dbReference>
<evidence type="ECO:0000256" key="6">
    <source>
        <dbReference type="HAMAP-Rule" id="MF_03135"/>
    </source>
</evidence>
<dbReference type="AlphaFoldDB" id="A0A316V3B4"/>
<evidence type="ECO:0000256" key="4">
    <source>
        <dbReference type="ARBA" id="ARBA00022946"/>
    </source>
</evidence>
<evidence type="ECO:0000313" key="9">
    <source>
        <dbReference type="EMBL" id="PWN31744.1"/>
    </source>
</evidence>
<keyword evidence="3 6" id="KW-0648">Protein biosynthesis</keyword>
<organism evidence="9 10">
    <name type="scientific">Meira miltonrushii</name>
    <dbReference type="NCBI Taxonomy" id="1280837"/>
    <lineage>
        <taxon>Eukaryota</taxon>
        <taxon>Fungi</taxon>
        <taxon>Dikarya</taxon>
        <taxon>Basidiomycota</taxon>
        <taxon>Ustilaginomycotina</taxon>
        <taxon>Exobasidiomycetes</taxon>
        <taxon>Exobasidiales</taxon>
        <taxon>Brachybasidiaceae</taxon>
        <taxon>Meira</taxon>
    </lineage>
</organism>
<dbReference type="HAMAP" id="MF_00050">
    <property type="entry name" value="EF_Ts"/>
    <property type="match status" value="1"/>
</dbReference>
<evidence type="ECO:0000256" key="1">
    <source>
        <dbReference type="ARBA" id="ARBA00005532"/>
    </source>
</evidence>
<dbReference type="GO" id="GO:0070125">
    <property type="term" value="P:mitochondrial translational elongation"/>
    <property type="evidence" value="ECO:0007669"/>
    <property type="project" value="TreeGrafter"/>
</dbReference>
<dbReference type="Gene3D" id="1.10.8.10">
    <property type="entry name" value="DNA helicase RuvA subunit, C-terminal domain"/>
    <property type="match status" value="1"/>
</dbReference>
<proteinExistence type="inferred from homology"/>
<evidence type="ECO:0000259" key="8">
    <source>
        <dbReference type="Pfam" id="PF00889"/>
    </source>
</evidence>
<dbReference type="PANTHER" id="PTHR11741">
    <property type="entry name" value="ELONGATION FACTOR TS"/>
    <property type="match status" value="1"/>
</dbReference>
<dbReference type="InParanoid" id="A0A316V3B4"/>
<feature type="domain" description="Translation elongation factor EFTs/EF1B dimerisation" evidence="8">
    <location>
        <begin position="81"/>
        <end position="186"/>
    </location>
</feature>
<feature type="region of interest" description="Disordered" evidence="7">
    <location>
        <begin position="184"/>
        <end position="204"/>
    </location>
</feature>
<name>A0A316V3B4_9BASI</name>
<accession>A0A316V3B4</accession>
<sequence length="356" mass="37801">MIKAKEALTESSNDIKGALAWLEKDMQMTGAKKASKVSDREAKEGGVAVCIVTDGVPASSTTDSQQQGVRFSPITLAARAGIVELNCETDFVGRNEIFQGLLADLAHTVALFPTLAIDDSISSSSSSQEMIDIPIPQLLEFPLIPKPTKEGEGSKSAPKTVGNAILDVVSRLGERIHLARASSLSNVAAPPADAPRRSESPQTSTPWFVASSFAHGSSSTQSTEGPQVSIGKVGSLLLTRIQRPDKASGSVNETSLPFLRSLTRSLARQAAGMPTRSIEPAGIAEDAEESLYSQSFIMRLAASKLPGEVLDSSEPTVKQVLQAWGSAWSGKESSGDSIHVTAMRRWQLGEPFEIKN</sequence>
<comment type="similarity">
    <text evidence="1 6">Belongs to the EF-Ts family.</text>
</comment>
<reference evidence="9 10" key="1">
    <citation type="journal article" date="2018" name="Mol. Biol. Evol.">
        <title>Broad Genomic Sampling Reveals a Smut Pathogenic Ancestry of the Fungal Clade Ustilaginomycotina.</title>
        <authorList>
            <person name="Kijpornyongpan T."/>
            <person name="Mondo S.J."/>
            <person name="Barry K."/>
            <person name="Sandor L."/>
            <person name="Lee J."/>
            <person name="Lipzen A."/>
            <person name="Pangilinan J."/>
            <person name="LaButti K."/>
            <person name="Hainaut M."/>
            <person name="Henrissat B."/>
            <person name="Grigoriev I.V."/>
            <person name="Spatafora J.W."/>
            <person name="Aime M.C."/>
        </authorList>
    </citation>
    <scope>NUCLEOTIDE SEQUENCE [LARGE SCALE GENOMIC DNA]</scope>
    <source>
        <strain evidence="9 10">MCA 3882</strain>
    </source>
</reference>
<dbReference type="InterPro" id="IPR036402">
    <property type="entry name" value="EF-Ts_dimer_sf"/>
</dbReference>
<evidence type="ECO:0000256" key="7">
    <source>
        <dbReference type="SAM" id="MobiDB-lite"/>
    </source>
</evidence>
<dbReference type="SUPFAM" id="SSF46934">
    <property type="entry name" value="UBA-like"/>
    <property type="match status" value="1"/>
</dbReference>
<gene>
    <name evidence="6" type="primary">TSF1</name>
    <name evidence="9" type="ORF">FA14DRAFT_158557</name>
</gene>
<evidence type="ECO:0000256" key="3">
    <source>
        <dbReference type="ARBA" id="ARBA00022917"/>
    </source>
</evidence>
<comment type="function">
    <text evidence="6">Associates with the EF-Tu.GDP complex and induces the exchange of GDP to GTP. It remains bound to the aminoacyl-tRNA.EF-Tu.GTP complex up to the GTP hydrolysis stage on the ribosome.</text>
</comment>
<evidence type="ECO:0000256" key="5">
    <source>
        <dbReference type="ARBA" id="ARBA00023128"/>
    </source>
</evidence>
<dbReference type="STRING" id="1280837.A0A316V3B4"/>
<dbReference type="InterPro" id="IPR014039">
    <property type="entry name" value="Transl_elong_EFTs/EF1B_dimer"/>
</dbReference>
<dbReference type="GO" id="GO:0003746">
    <property type="term" value="F:translation elongation factor activity"/>
    <property type="evidence" value="ECO:0007669"/>
    <property type="project" value="UniProtKB-UniRule"/>
</dbReference>
<keyword evidence="5 6" id="KW-0496">Mitochondrion</keyword>
<protein>
    <recommendedName>
        <fullName evidence="6">Elongation factor Ts, mitochondrial</fullName>
        <shortName evidence="6">EF-Ts</shortName>
        <shortName evidence="6">EF-TsMt</shortName>
    </recommendedName>
</protein>
<dbReference type="PANTHER" id="PTHR11741:SF0">
    <property type="entry name" value="ELONGATION FACTOR TS, MITOCHONDRIAL"/>
    <property type="match status" value="1"/>
</dbReference>
<dbReference type="FunCoup" id="A0A316V3B4">
    <property type="interactions" value="271"/>
</dbReference>
<dbReference type="OrthoDB" id="277235at2759"/>